<dbReference type="Proteomes" id="UP000617340">
    <property type="component" value="Unassembled WGS sequence"/>
</dbReference>
<dbReference type="AlphaFoldDB" id="A0A834KER1"/>
<protein>
    <submittedName>
        <fullName evidence="1">Uncharacterized protein</fullName>
    </submittedName>
</protein>
<organism evidence="1 2">
    <name type="scientific">Vespula germanica</name>
    <name type="common">German yellow jacket</name>
    <name type="synonym">Paravespula germanica</name>
    <dbReference type="NCBI Taxonomy" id="30212"/>
    <lineage>
        <taxon>Eukaryota</taxon>
        <taxon>Metazoa</taxon>
        <taxon>Ecdysozoa</taxon>
        <taxon>Arthropoda</taxon>
        <taxon>Hexapoda</taxon>
        <taxon>Insecta</taxon>
        <taxon>Pterygota</taxon>
        <taxon>Neoptera</taxon>
        <taxon>Endopterygota</taxon>
        <taxon>Hymenoptera</taxon>
        <taxon>Apocrita</taxon>
        <taxon>Aculeata</taxon>
        <taxon>Vespoidea</taxon>
        <taxon>Vespidae</taxon>
        <taxon>Vespinae</taxon>
        <taxon>Vespula</taxon>
    </lineage>
</organism>
<accession>A0A834KER1</accession>
<dbReference type="EMBL" id="JACSDZ010000005">
    <property type="protein sequence ID" value="KAF7403469.1"/>
    <property type="molecule type" value="Genomic_DNA"/>
</dbReference>
<evidence type="ECO:0000313" key="2">
    <source>
        <dbReference type="Proteomes" id="UP000617340"/>
    </source>
</evidence>
<sequence>MDGITSPIKVDPEFNWIFRTCSNALNVYITMYQIIIYDNALDMQVDHLQALSYPVLLALLDFLIYMENMSYLKVARFGVPPLRTSCDPNMKLGLREKFTRCLEFEFVTGEYELPGENNNLPGNGRIPHATSAALM</sequence>
<keyword evidence="2" id="KW-1185">Reference proteome</keyword>
<reference evidence="1" key="1">
    <citation type="journal article" date="2020" name="G3 (Bethesda)">
        <title>High-Quality Assemblies for Three Invasive Social Wasps from the &lt;i&gt;Vespula&lt;/i&gt; Genus.</title>
        <authorList>
            <person name="Harrop T.W.R."/>
            <person name="Guhlin J."/>
            <person name="McLaughlin G.M."/>
            <person name="Permina E."/>
            <person name="Stockwell P."/>
            <person name="Gilligan J."/>
            <person name="Le Lec M.F."/>
            <person name="Gruber M.A.M."/>
            <person name="Quinn O."/>
            <person name="Lovegrove M."/>
            <person name="Duncan E.J."/>
            <person name="Remnant E.J."/>
            <person name="Van Eeckhoven J."/>
            <person name="Graham B."/>
            <person name="Knapp R.A."/>
            <person name="Langford K.W."/>
            <person name="Kronenberg Z."/>
            <person name="Press M.O."/>
            <person name="Eacker S.M."/>
            <person name="Wilson-Rankin E.E."/>
            <person name="Purcell J."/>
            <person name="Lester P.J."/>
            <person name="Dearden P.K."/>
        </authorList>
    </citation>
    <scope>NUCLEOTIDE SEQUENCE</scope>
    <source>
        <strain evidence="1">Linc-1</strain>
    </source>
</reference>
<proteinExistence type="predicted"/>
<name>A0A834KER1_VESGE</name>
<evidence type="ECO:0000313" key="1">
    <source>
        <dbReference type="EMBL" id="KAF7403469.1"/>
    </source>
</evidence>
<comment type="caution">
    <text evidence="1">The sequence shown here is derived from an EMBL/GenBank/DDBJ whole genome shotgun (WGS) entry which is preliminary data.</text>
</comment>
<gene>
    <name evidence="1" type="ORF">HZH68_006263</name>
</gene>